<dbReference type="AlphaFoldDB" id="A0AAJ5RU77"/>
<dbReference type="GO" id="GO:0015074">
    <property type="term" value="P:DNA integration"/>
    <property type="evidence" value="ECO:0007669"/>
    <property type="project" value="InterPro"/>
</dbReference>
<dbReference type="CDD" id="cd00397">
    <property type="entry name" value="DNA_BRE_C"/>
    <property type="match status" value="1"/>
</dbReference>
<dbReference type="Gene3D" id="1.10.443.10">
    <property type="entry name" value="Intergrase catalytic core"/>
    <property type="match status" value="1"/>
</dbReference>
<name>A0AAJ5RU77_9BACI</name>
<dbReference type="PROSITE" id="PS51898">
    <property type="entry name" value="TYR_RECOMBINASE"/>
    <property type="match status" value="1"/>
</dbReference>
<feature type="domain" description="Core-binding (CB)" evidence="5">
    <location>
        <begin position="19"/>
        <end position="115"/>
    </location>
</feature>
<dbReference type="GO" id="GO:0006310">
    <property type="term" value="P:DNA recombination"/>
    <property type="evidence" value="ECO:0007669"/>
    <property type="project" value="UniProtKB-KW"/>
</dbReference>
<dbReference type="SUPFAM" id="SSF56349">
    <property type="entry name" value="DNA breaking-rejoining enzymes"/>
    <property type="match status" value="1"/>
</dbReference>
<dbReference type="Pfam" id="PF00589">
    <property type="entry name" value="Phage_integrase"/>
    <property type="match status" value="1"/>
</dbReference>
<evidence type="ECO:0000259" key="4">
    <source>
        <dbReference type="PROSITE" id="PS51898"/>
    </source>
</evidence>
<evidence type="ECO:0000256" key="2">
    <source>
        <dbReference type="ARBA" id="ARBA00023172"/>
    </source>
</evidence>
<dbReference type="Gene3D" id="1.10.150.130">
    <property type="match status" value="1"/>
</dbReference>
<proteinExistence type="predicted"/>
<sequence>MRKKGYLLRNDTNDDTESLTLQQAYDYFYSAKKAENIREKTLVTYVEHFRFFTNWLEITDYKLKSVNDLSGEIARAYINYMREEHYNFKTGKRGLSIQTINARIRFLKTWYSFLKKENLIKDNIMLTVNYLKVDEKKVTLLTKYEMERLFEIPDQKYYPQWRDFVLFHVLYDSSLRISEAVNLDVMDIDLMRKQIILPADKAKDRRYRTIPISNITVQLLIKLIDENKKVFKDAEAVFLNWYGERMAVDTFRRNLKRYLKKAGIHKEYSCHDFRRQAITDMLKNGASVFMVQAIAGHSQISTTKKYVHFDDETIKNQHDLYSPLNQMVYKRRR</sequence>
<dbReference type="InterPro" id="IPR011010">
    <property type="entry name" value="DNA_brk_join_enz"/>
</dbReference>
<reference evidence="6" key="1">
    <citation type="submission" date="2022-11" db="EMBL/GenBank/DDBJ databases">
        <title>Lysinibacillus irui.</title>
        <authorList>
            <person name="Akintayo S.O."/>
        </authorList>
    </citation>
    <scope>NUCLEOTIDE SEQUENCE</scope>
    <source>
        <strain evidence="6">IRB4-01</strain>
    </source>
</reference>
<keyword evidence="1 3" id="KW-0238">DNA-binding</keyword>
<dbReference type="InterPro" id="IPR050090">
    <property type="entry name" value="Tyrosine_recombinase_XerCD"/>
</dbReference>
<dbReference type="InterPro" id="IPR002104">
    <property type="entry name" value="Integrase_catalytic"/>
</dbReference>
<dbReference type="RefSeq" id="WP_274795291.1">
    <property type="nucleotide sequence ID" value="NZ_CP113527.1"/>
</dbReference>
<dbReference type="InterPro" id="IPR013762">
    <property type="entry name" value="Integrase-like_cat_sf"/>
</dbReference>
<evidence type="ECO:0000259" key="5">
    <source>
        <dbReference type="PROSITE" id="PS51900"/>
    </source>
</evidence>
<dbReference type="Proteomes" id="UP001219585">
    <property type="component" value="Chromosome"/>
</dbReference>
<dbReference type="PANTHER" id="PTHR30349">
    <property type="entry name" value="PHAGE INTEGRASE-RELATED"/>
    <property type="match status" value="1"/>
</dbReference>
<accession>A0AAJ5RU77</accession>
<gene>
    <name evidence="6" type="ORF">OU989_01235</name>
</gene>
<dbReference type="EMBL" id="CP113527">
    <property type="protein sequence ID" value="WDV07129.1"/>
    <property type="molecule type" value="Genomic_DNA"/>
</dbReference>
<dbReference type="GO" id="GO:0003677">
    <property type="term" value="F:DNA binding"/>
    <property type="evidence" value="ECO:0007669"/>
    <property type="project" value="UniProtKB-UniRule"/>
</dbReference>
<evidence type="ECO:0000313" key="6">
    <source>
        <dbReference type="EMBL" id="WDV07129.1"/>
    </source>
</evidence>
<keyword evidence="2" id="KW-0233">DNA recombination</keyword>
<organism evidence="6 7">
    <name type="scientific">Lysinibacillus irui</name>
    <dbReference type="NCBI Taxonomy" id="2998077"/>
    <lineage>
        <taxon>Bacteria</taxon>
        <taxon>Bacillati</taxon>
        <taxon>Bacillota</taxon>
        <taxon>Bacilli</taxon>
        <taxon>Bacillales</taxon>
        <taxon>Bacillaceae</taxon>
        <taxon>Lysinibacillus</taxon>
    </lineage>
</organism>
<evidence type="ECO:0000256" key="3">
    <source>
        <dbReference type="PROSITE-ProRule" id="PRU01248"/>
    </source>
</evidence>
<dbReference type="PROSITE" id="PS51900">
    <property type="entry name" value="CB"/>
    <property type="match status" value="1"/>
</dbReference>
<protein>
    <submittedName>
        <fullName evidence="6">Tyrosine-type recombinase/integrase</fullName>
    </submittedName>
</protein>
<dbReference type="InterPro" id="IPR044068">
    <property type="entry name" value="CB"/>
</dbReference>
<dbReference type="InterPro" id="IPR010998">
    <property type="entry name" value="Integrase_recombinase_N"/>
</dbReference>
<dbReference type="KEGG" id="liu:OU989_01235"/>
<evidence type="ECO:0000313" key="7">
    <source>
        <dbReference type="Proteomes" id="UP001219585"/>
    </source>
</evidence>
<feature type="domain" description="Tyr recombinase" evidence="4">
    <location>
        <begin position="136"/>
        <end position="319"/>
    </location>
</feature>
<evidence type="ECO:0000256" key="1">
    <source>
        <dbReference type="ARBA" id="ARBA00023125"/>
    </source>
</evidence>